<dbReference type="EMBL" id="JBHSXL010000008">
    <property type="protein sequence ID" value="MFC6892783.1"/>
    <property type="molecule type" value="Genomic_DNA"/>
</dbReference>
<dbReference type="InterPro" id="IPR023833">
    <property type="entry name" value="Signal_pept_SipW-depend-type"/>
</dbReference>
<evidence type="ECO:0000256" key="1">
    <source>
        <dbReference type="SAM" id="MobiDB-lite"/>
    </source>
</evidence>
<feature type="region of interest" description="Disordered" evidence="1">
    <location>
        <begin position="532"/>
        <end position="555"/>
    </location>
</feature>
<reference evidence="2 3" key="1">
    <citation type="journal article" date="2019" name="Int. J. Syst. Evol. Microbiol.">
        <title>The Global Catalogue of Microorganisms (GCM) 10K type strain sequencing project: providing services to taxonomists for standard genome sequencing and annotation.</title>
        <authorList>
            <consortium name="The Broad Institute Genomics Platform"/>
            <consortium name="The Broad Institute Genome Sequencing Center for Infectious Disease"/>
            <person name="Wu L."/>
            <person name="Ma J."/>
        </authorList>
    </citation>
    <scope>NUCLEOTIDE SEQUENCE [LARGE SCALE GENOMIC DNA]</scope>
    <source>
        <strain evidence="2 3">SKJ47</strain>
    </source>
</reference>
<organism evidence="2 3">
    <name type="scientific">Halopenitus salinus</name>
    <dbReference type="NCBI Taxonomy" id="1198295"/>
    <lineage>
        <taxon>Archaea</taxon>
        <taxon>Methanobacteriati</taxon>
        <taxon>Methanobacteriota</taxon>
        <taxon>Stenosarchaea group</taxon>
        <taxon>Halobacteria</taxon>
        <taxon>Halobacteriales</taxon>
        <taxon>Haloferacaceae</taxon>
        <taxon>Halopenitus</taxon>
    </lineage>
</organism>
<dbReference type="RefSeq" id="WP_379743630.1">
    <property type="nucleotide sequence ID" value="NZ_JBHSVN010000001.1"/>
</dbReference>
<dbReference type="Proteomes" id="UP001596296">
    <property type="component" value="Unassembled WGS sequence"/>
</dbReference>
<feature type="compositionally biased region" description="Polar residues" evidence="1">
    <location>
        <begin position="541"/>
        <end position="555"/>
    </location>
</feature>
<dbReference type="AlphaFoldDB" id="A0ABD5UY87"/>
<evidence type="ECO:0000313" key="3">
    <source>
        <dbReference type="Proteomes" id="UP001596296"/>
    </source>
</evidence>
<proteinExistence type="predicted"/>
<accession>A0ABD5UY87</accession>
<gene>
    <name evidence="2" type="ORF">ACFQE9_09220</name>
</gene>
<comment type="caution">
    <text evidence="2">The sequence shown here is derived from an EMBL/GenBank/DDBJ whole genome shotgun (WGS) entry which is preliminary data.</text>
</comment>
<evidence type="ECO:0000313" key="2">
    <source>
        <dbReference type="EMBL" id="MFC6892783.1"/>
    </source>
</evidence>
<name>A0ABD5UY87_9EURY</name>
<dbReference type="InterPro" id="IPR006311">
    <property type="entry name" value="TAT_signal"/>
</dbReference>
<dbReference type="NCBIfam" id="TIGR04088">
    <property type="entry name" value="cognate_SipW"/>
    <property type="match status" value="1"/>
</dbReference>
<keyword evidence="3" id="KW-1185">Reference proteome</keyword>
<sequence length="555" mass="59934">MSKQDKLGLSRRRVLASMGAIGVASAGAGLGTTAYFSDEESFTGNTLTAGELDLKVDWQQTYNGPIPGSDGEVGEHAVNAYPDTAMDDQSYGDGLQDLDGVHYSGAGDVEPVFNAAEIPACCDCEDDEYYLTYGGESYCIEPVTSADSIEDFYDYVEAGGSVQYSSQNDDIQREDTSVMFLHEDDAGDLSLVFVHDAYTNEDGGGAASVTIEGAPSSSGWLVGSGDWQVKDDIEGNESQGFEQYEEWEVDWAWGTDRTDGGAIGHLEDDFALRISAAFNQAADRNPLGSGQIEELVVLSGGSGFGSSDEIVVEEVTQAGDNVDQITIHSSCGIDSGVELDVPAVFQSENYPDQEHLVEFADVKPGDSGEITFSLHLCDNPGYVWMTAANFSQNGGTLTEPERETLLDGEYGNDGEVDLEAGRLADHVDVTVWYDDDCDNVYDDPEEVEQAEEGEEAIFEGTLQELMENTFELEDDEDDGMIPLGVDDGDQECYPARAGFCIGFEWEVSTEVGNEIQGDEAHFDLGFYTEQCRHNDDPGNATAENDSTENGTEQTA</sequence>
<protein>
    <submittedName>
        <fullName evidence="2">SipW-dependent-type signal peptide-containing protein</fullName>
    </submittedName>
</protein>
<dbReference type="PROSITE" id="PS51318">
    <property type="entry name" value="TAT"/>
    <property type="match status" value="1"/>
</dbReference>